<proteinExistence type="predicted"/>
<accession>A0A4U3F8R2</accession>
<reference evidence="1 2" key="1">
    <citation type="journal article" date="2019" name="Sci. Rep.">
        <title>Differences in resource use lead to coexistence of seed-transmitted microbial populations.</title>
        <authorList>
            <person name="Torres-Cortes G."/>
            <person name="Garcia B.J."/>
            <person name="Compant S."/>
            <person name="Rezki S."/>
            <person name="Jones P."/>
            <person name="Preveaux A."/>
            <person name="Briand M."/>
            <person name="Roulet A."/>
            <person name="Bouchez O."/>
            <person name="Jacobson D."/>
            <person name="Barret M."/>
        </authorList>
    </citation>
    <scope>NUCLEOTIDE SEQUENCE [LARGE SCALE GENOMIC DNA]</scope>
    <source>
        <strain evidence="1 2">CFBP13511</strain>
    </source>
</reference>
<protein>
    <submittedName>
        <fullName evidence="1">Uncharacterized protein</fullName>
    </submittedName>
</protein>
<evidence type="ECO:0000313" key="1">
    <source>
        <dbReference type="EMBL" id="TKJ88699.1"/>
    </source>
</evidence>
<dbReference type="Proteomes" id="UP000306393">
    <property type="component" value="Unassembled WGS sequence"/>
</dbReference>
<dbReference type="AlphaFoldDB" id="A0A4U3F8R2"/>
<dbReference type="RefSeq" id="WP_137269547.1">
    <property type="nucleotide sequence ID" value="NZ_QGAC01000014.1"/>
</dbReference>
<comment type="caution">
    <text evidence="1">The sequence shown here is derived from an EMBL/GenBank/DDBJ whole genome shotgun (WGS) entry which is preliminary data.</text>
</comment>
<gene>
    <name evidence="1" type="ORF">EpCFBP13511_14810</name>
</gene>
<evidence type="ECO:0000313" key="2">
    <source>
        <dbReference type="Proteomes" id="UP000306393"/>
    </source>
</evidence>
<dbReference type="EMBL" id="QGAC01000014">
    <property type="protein sequence ID" value="TKJ88699.1"/>
    <property type="molecule type" value="Genomic_DNA"/>
</dbReference>
<sequence length="127" mass="14155">MNARILPEQKQSGAYTYFVSLVNDFEDTHYKPVIEASLNFSTLQSAEALQVVKAALETASKRLKALIDFVAVTADSKDFRMSLDEVKSLQAMLQDQVDWLGSEAMIVDDEIHQQIELAAFVVAEEAN</sequence>
<name>A0A4U3F8R2_9GAMM</name>
<organism evidence="1 2">
    <name type="scientific">Erwinia persicina</name>
    <dbReference type="NCBI Taxonomy" id="55211"/>
    <lineage>
        <taxon>Bacteria</taxon>
        <taxon>Pseudomonadati</taxon>
        <taxon>Pseudomonadota</taxon>
        <taxon>Gammaproteobacteria</taxon>
        <taxon>Enterobacterales</taxon>
        <taxon>Erwiniaceae</taxon>
        <taxon>Erwinia</taxon>
    </lineage>
</organism>